<keyword evidence="20" id="KW-0464">Manganese</keyword>
<dbReference type="SMART" id="SM00388">
    <property type="entry name" value="HisKA"/>
    <property type="match status" value="1"/>
</dbReference>
<feature type="domain" description="Histidine kinase" evidence="24">
    <location>
        <begin position="129"/>
        <end position="328"/>
    </location>
</feature>
<evidence type="ECO:0000256" key="14">
    <source>
        <dbReference type="ARBA" id="ARBA00022842"/>
    </source>
</evidence>
<evidence type="ECO:0000256" key="5">
    <source>
        <dbReference type="ARBA" id="ARBA00012438"/>
    </source>
</evidence>
<keyword evidence="19" id="KW-0843">Virulence</keyword>
<evidence type="ECO:0000256" key="10">
    <source>
        <dbReference type="ARBA" id="ARBA00022741"/>
    </source>
</evidence>
<evidence type="ECO:0000256" key="15">
    <source>
        <dbReference type="ARBA" id="ARBA00022912"/>
    </source>
</evidence>
<dbReference type="PRINTS" id="PR00344">
    <property type="entry name" value="BCTRLSENSOR"/>
</dbReference>
<keyword evidence="17" id="KW-0902">Two-component regulatory system</keyword>
<dbReference type="OrthoDB" id="5499837at2"/>
<evidence type="ECO:0000256" key="16">
    <source>
        <dbReference type="ARBA" id="ARBA00022989"/>
    </source>
</evidence>
<keyword evidence="9 23" id="KW-0812">Transmembrane</keyword>
<sequence>MRAALLRSTLLAVALSIAVLLVPVVVLLGMRAVGSDPTLGQAEIAVPLVLGMVVLLGLGVWGVVRDQSRRVADPLARLAEQAERLGAGDTRFTPPTSGIAEIDAVSNELTRSGRKLLSTLSSEREFAADASHQLRTPLTALLMRLEEITMLDDLDAVREEATIAIEQVERLNDTVATLLSRTRHTTQTPHAVRVDRVLAELQRLWQPAYEAAARSIHVTGERGVSVVATDAALAQILGTLIENSLAHGEGACRVDVRHSGISVVIEVSDDGPGVPPEMAPFVFDRGQSSKSTGLGLGLARDLAEGYGGRLELVRVHPVLFALFLSGADEE</sequence>
<dbReference type="SMART" id="SM00387">
    <property type="entry name" value="HATPase_c"/>
    <property type="match status" value="1"/>
</dbReference>
<gene>
    <name evidence="26" type="ORF">KILIM_111_00100</name>
</gene>
<keyword evidence="6" id="KW-1003">Cell membrane</keyword>
<evidence type="ECO:0000256" key="3">
    <source>
        <dbReference type="ARBA" id="ARBA00001946"/>
    </source>
</evidence>
<keyword evidence="18" id="KW-0346">Stress response</keyword>
<accession>K6XH89</accession>
<evidence type="ECO:0000256" key="11">
    <source>
        <dbReference type="ARBA" id="ARBA00022777"/>
    </source>
</evidence>
<dbReference type="Gene3D" id="3.30.565.10">
    <property type="entry name" value="Histidine kinase-like ATPase, C-terminal domain"/>
    <property type="match status" value="1"/>
</dbReference>
<evidence type="ECO:0000256" key="1">
    <source>
        <dbReference type="ARBA" id="ARBA00000085"/>
    </source>
</evidence>
<evidence type="ECO:0000256" key="23">
    <source>
        <dbReference type="SAM" id="Phobius"/>
    </source>
</evidence>
<dbReference type="Pfam" id="PF02518">
    <property type="entry name" value="HATPase_c"/>
    <property type="match status" value="1"/>
</dbReference>
<dbReference type="SUPFAM" id="SSF47384">
    <property type="entry name" value="Homodimeric domain of signal transducing histidine kinase"/>
    <property type="match status" value="1"/>
</dbReference>
<feature type="domain" description="HAMP" evidence="25">
    <location>
        <begin position="69"/>
        <end position="121"/>
    </location>
</feature>
<dbReference type="InterPro" id="IPR003661">
    <property type="entry name" value="HisK_dim/P_dom"/>
</dbReference>
<keyword evidence="27" id="KW-1185">Reference proteome</keyword>
<dbReference type="PROSITE" id="PS50885">
    <property type="entry name" value="HAMP"/>
    <property type="match status" value="1"/>
</dbReference>
<dbReference type="AlphaFoldDB" id="K6XH89"/>
<evidence type="ECO:0000313" key="27">
    <source>
        <dbReference type="Proteomes" id="UP000008366"/>
    </source>
</evidence>
<comment type="subcellular location">
    <subcellularLocation>
        <location evidence="4">Cell membrane</location>
        <topology evidence="4">Multi-pass membrane protein</topology>
    </subcellularLocation>
</comment>
<dbReference type="InterPro" id="IPR050980">
    <property type="entry name" value="2C_sensor_his_kinase"/>
</dbReference>
<keyword evidence="11 26" id="KW-0418">Kinase</keyword>
<keyword evidence="8" id="KW-0808">Transferase</keyword>
<dbReference type="PROSITE" id="PS50109">
    <property type="entry name" value="HIS_KIN"/>
    <property type="match status" value="1"/>
</dbReference>
<keyword evidence="13" id="KW-0067">ATP-binding</keyword>
<dbReference type="InterPro" id="IPR003594">
    <property type="entry name" value="HATPase_dom"/>
</dbReference>
<evidence type="ECO:0000256" key="13">
    <source>
        <dbReference type="ARBA" id="ARBA00022840"/>
    </source>
</evidence>
<dbReference type="Proteomes" id="UP000008366">
    <property type="component" value="Unassembled WGS sequence"/>
</dbReference>
<evidence type="ECO:0000256" key="21">
    <source>
        <dbReference type="ARBA" id="ARBA00040454"/>
    </source>
</evidence>
<dbReference type="Pfam" id="PF00512">
    <property type="entry name" value="HisKA"/>
    <property type="match status" value="1"/>
</dbReference>
<evidence type="ECO:0000256" key="18">
    <source>
        <dbReference type="ARBA" id="ARBA00023016"/>
    </source>
</evidence>
<dbReference type="EC" id="2.7.13.3" evidence="5"/>
<dbReference type="InterPro" id="IPR036890">
    <property type="entry name" value="HATPase_C_sf"/>
</dbReference>
<dbReference type="InterPro" id="IPR004358">
    <property type="entry name" value="Sig_transdc_His_kin-like_C"/>
</dbReference>
<dbReference type="RefSeq" id="WP_006594736.1">
    <property type="nucleotide sequence ID" value="NZ_BAHD01000111.1"/>
</dbReference>
<comment type="cofactor">
    <cofactor evidence="3">
        <name>Mg(2+)</name>
        <dbReference type="ChEBI" id="CHEBI:18420"/>
    </cofactor>
</comment>
<keyword evidence="14" id="KW-0460">Magnesium</keyword>
<evidence type="ECO:0000256" key="4">
    <source>
        <dbReference type="ARBA" id="ARBA00004651"/>
    </source>
</evidence>
<dbReference type="SUPFAM" id="SSF55874">
    <property type="entry name" value="ATPase domain of HSP90 chaperone/DNA topoisomerase II/histidine kinase"/>
    <property type="match status" value="1"/>
</dbReference>
<organism evidence="26 27">
    <name type="scientific">Kineosphaera limosa NBRC 100340</name>
    <dbReference type="NCBI Taxonomy" id="1184609"/>
    <lineage>
        <taxon>Bacteria</taxon>
        <taxon>Bacillati</taxon>
        <taxon>Actinomycetota</taxon>
        <taxon>Actinomycetes</taxon>
        <taxon>Micrococcales</taxon>
        <taxon>Dermatophilaceae</taxon>
        <taxon>Kineosphaera</taxon>
    </lineage>
</organism>
<dbReference type="InterPro" id="IPR003660">
    <property type="entry name" value="HAMP_dom"/>
</dbReference>
<dbReference type="STRING" id="1184609.KILIM_111_00100"/>
<evidence type="ECO:0000256" key="2">
    <source>
        <dbReference type="ARBA" id="ARBA00001936"/>
    </source>
</evidence>
<evidence type="ECO:0000313" key="26">
    <source>
        <dbReference type="EMBL" id="GAB98204.1"/>
    </source>
</evidence>
<evidence type="ECO:0000256" key="9">
    <source>
        <dbReference type="ARBA" id="ARBA00022692"/>
    </source>
</evidence>
<evidence type="ECO:0000256" key="20">
    <source>
        <dbReference type="ARBA" id="ARBA00023211"/>
    </source>
</evidence>
<evidence type="ECO:0000256" key="6">
    <source>
        <dbReference type="ARBA" id="ARBA00022475"/>
    </source>
</evidence>
<evidence type="ECO:0000256" key="12">
    <source>
        <dbReference type="ARBA" id="ARBA00022801"/>
    </source>
</evidence>
<dbReference type="EMBL" id="BAHD01000111">
    <property type="protein sequence ID" value="GAB98204.1"/>
    <property type="molecule type" value="Genomic_DNA"/>
</dbReference>
<evidence type="ECO:0000256" key="19">
    <source>
        <dbReference type="ARBA" id="ARBA00023026"/>
    </source>
</evidence>
<keyword evidence="23" id="KW-0472">Membrane</keyword>
<dbReference type="GO" id="GO:0005886">
    <property type="term" value="C:plasma membrane"/>
    <property type="evidence" value="ECO:0007669"/>
    <property type="project" value="UniProtKB-SubCell"/>
</dbReference>
<comment type="caution">
    <text evidence="26">The sequence shown here is derived from an EMBL/GenBank/DDBJ whole genome shotgun (WGS) entry which is preliminary data.</text>
</comment>
<protein>
    <recommendedName>
        <fullName evidence="21">Signal transduction histidine-protein kinase/phosphatase MprB</fullName>
        <ecNumber evidence="5">2.7.13.3</ecNumber>
    </recommendedName>
    <alternativeName>
        <fullName evidence="22">Mycobacterial persistence regulator B</fullName>
    </alternativeName>
</protein>
<evidence type="ECO:0000256" key="17">
    <source>
        <dbReference type="ARBA" id="ARBA00023012"/>
    </source>
</evidence>
<dbReference type="InterPro" id="IPR036097">
    <property type="entry name" value="HisK_dim/P_sf"/>
</dbReference>
<keyword evidence="16 23" id="KW-1133">Transmembrane helix</keyword>
<evidence type="ECO:0000256" key="7">
    <source>
        <dbReference type="ARBA" id="ARBA00022553"/>
    </source>
</evidence>
<comment type="cofactor">
    <cofactor evidence="2">
        <name>Mn(2+)</name>
        <dbReference type="ChEBI" id="CHEBI:29035"/>
    </cofactor>
</comment>
<keyword evidence="12" id="KW-0378">Hydrolase</keyword>
<comment type="catalytic activity">
    <reaction evidence="1">
        <text>ATP + protein L-histidine = ADP + protein N-phospho-L-histidine.</text>
        <dbReference type="EC" id="2.7.13.3"/>
    </reaction>
</comment>
<dbReference type="InterPro" id="IPR005467">
    <property type="entry name" value="His_kinase_dom"/>
</dbReference>
<keyword evidence="10" id="KW-0547">Nucleotide-binding</keyword>
<dbReference type="CDD" id="cd00082">
    <property type="entry name" value="HisKA"/>
    <property type="match status" value="1"/>
</dbReference>
<keyword evidence="15" id="KW-0904">Protein phosphatase</keyword>
<dbReference type="GO" id="GO:0005524">
    <property type="term" value="F:ATP binding"/>
    <property type="evidence" value="ECO:0007669"/>
    <property type="project" value="UniProtKB-KW"/>
</dbReference>
<dbReference type="Gene3D" id="1.10.287.130">
    <property type="match status" value="1"/>
</dbReference>
<dbReference type="eggNOG" id="COG0642">
    <property type="taxonomic scope" value="Bacteria"/>
</dbReference>
<proteinExistence type="predicted"/>
<evidence type="ECO:0000256" key="8">
    <source>
        <dbReference type="ARBA" id="ARBA00022679"/>
    </source>
</evidence>
<feature type="transmembrane region" description="Helical" evidence="23">
    <location>
        <begin position="44"/>
        <end position="64"/>
    </location>
</feature>
<keyword evidence="7" id="KW-0597">Phosphoprotein</keyword>
<dbReference type="GO" id="GO:0004721">
    <property type="term" value="F:phosphoprotein phosphatase activity"/>
    <property type="evidence" value="ECO:0007669"/>
    <property type="project" value="UniProtKB-KW"/>
</dbReference>
<evidence type="ECO:0000256" key="22">
    <source>
        <dbReference type="ARBA" id="ARBA00041776"/>
    </source>
</evidence>
<dbReference type="PANTHER" id="PTHR44936">
    <property type="entry name" value="SENSOR PROTEIN CREC"/>
    <property type="match status" value="1"/>
</dbReference>
<name>K6XH89_9MICO</name>
<evidence type="ECO:0000259" key="24">
    <source>
        <dbReference type="PROSITE" id="PS50109"/>
    </source>
</evidence>
<dbReference type="GO" id="GO:0000155">
    <property type="term" value="F:phosphorelay sensor kinase activity"/>
    <property type="evidence" value="ECO:0007669"/>
    <property type="project" value="InterPro"/>
</dbReference>
<dbReference type="PANTHER" id="PTHR44936:SF9">
    <property type="entry name" value="SENSOR PROTEIN CREC"/>
    <property type="match status" value="1"/>
</dbReference>
<evidence type="ECO:0000259" key="25">
    <source>
        <dbReference type="PROSITE" id="PS50885"/>
    </source>
</evidence>
<reference evidence="26 27" key="1">
    <citation type="submission" date="2012-08" db="EMBL/GenBank/DDBJ databases">
        <title>Whole genome shotgun sequence of Kineosphaera limosa NBRC 100340.</title>
        <authorList>
            <person name="Yoshida I."/>
            <person name="Isaki S."/>
            <person name="Hosoyama A."/>
            <person name="Tsuchikane K."/>
            <person name="Katsumata H."/>
            <person name="Ando Y."/>
            <person name="Ohji S."/>
            <person name="Hamada M."/>
            <person name="Tamura T."/>
            <person name="Yamazoe A."/>
            <person name="Yamazaki S."/>
            <person name="Fujita N."/>
        </authorList>
    </citation>
    <scope>NUCLEOTIDE SEQUENCE [LARGE SCALE GENOMIC DNA]</scope>
    <source>
        <strain evidence="26 27">NBRC 100340</strain>
    </source>
</reference>
<dbReference type="SMART" id="SM00304">
    <property type="entry name" value="HAMP"/>
    <property type="match status" value="1"/>
</dbReference>